<gene>
    <name evidence="1" type="ORF">BKP37_17135</name>
</gene>
<reference evidence="1 2" key="1">
    <citation type="submission" date="2016-10" db="EMBL/GenBank/DDBJ databases">
        <title>Draft genome sequences of four alkaliphilic bacteria belonging to the Anaerobacillus genus.</title>
        <authorList>
            <person name="Bassil N.M."/>
            <person name="Lloyd J.R."/>
        </authorList>
    </citation>
    <scope>NUCLEOTIDE SEQUENCE [LARGE SCALE GENOMIC DNA]</scope>
    <source>
        <strain evidence="1 2">DSM 18345</strain>
    </source>
</reference>
<name>A0A1S2LEC8_9BACI</name>
<dbReference type="Proteomes" id="UP000179524">
    <property type="component" value="Unassembled WGS sequence"/>
</dbReference>
<comment type="caution">
    <text evidence="1">The sequence shown here is derived from an EMBL/GenBank/DDBJ whole genome shotgun (WGS) entry which is preliminary data.</text>
</comment>
<proteinExistence type="predicted"/>
<evidence type="ECO:0000313" key="1">
    <source>
        <dbReference type="EMBL" id="OIJ10858.1"/>
    </source>
</evidence>
<sequence>MRRTFFISFIVMVCLVLNGCSDNTVKKIKADYFDIGLGQSFYNGYNKVEEETVQSLVGAYNQIKYTGQTNLQINYDKAITITFVYNDQISGVLVIDNKGVFHLRDGVEIYQIEPSDDMYEQALEVYNDLKRQNENSLDKQ</sequence>
<evidence type="ECO:0000313" key="2">
    <source>
        <dbReference type="Proteomes" id="UP000179524"/>
    </source>
</evidence>
<protein>
    <submittedName>
        <fullName evidence="1">Uncharacterized protein</fullName>
    </submittedName>
</protein>
<dbReference type="RefSeq" id="WP_071310845.1">
    <property type="nucleotide sequence ID" value="NZ_MLQR01000047.1"/>
</dbReference>
<dbReference type="EMBL" id="MLQR01000047">
    <property type="protein sequence ID" value="OIJ10858.1"/>
    <property type="molecule type" value="Genomic_DNA"/>
</dbReference>
<accession>A0A1S2LEC8</accession>
<dbReference type="OrthoDB" id="2892752at2"/>
<organism evidence="1 2">
    <name type="scientific">Anaerobacillus alkalilacustris</name>
    <dbReference type="NCBI Taxonomy" id="393763"/>
    <lineage>
        <taxon>Bacteria</taxon>
        <taxon>Bacillati</taxon>
        <taxon>Bacillota</taxon>
        <taxon>Bacilli</taxon>
        <taxon>Bacillales</taxon>
        <taxon>Bacillaceae</taxon>
        <taxon>Anaerobacillus</taxon>
    </lineage>
</organism>
<dbReference type="AlphaFoldDB" id="A0A1S2LEC8"/>
<keyword evidence="2" id="KW-1185">Reference proteome</keyword>